<dbReference type="GeneID" id="60060087"/>
<comment type="caution">
    <text evidence="2">The sequence shown here is derived from an EMBL/GenBank/DDBJ whole genome shotgun (WGS) entry which is preliminary data.</text>
</comment>
<reference evidence="2 3" key="1">
    <citation type="journal article" date="2019" name="Nat. Med.">
        <title>A library of human gut bacterial isolates paired with longitudinal multiomics data enables mechanistic microbiome research.</title>
        <authorList>
            <person name="Poyet M."/>
            <person name="Groussin M."/>
            <person name="Gibbons S.M."/>
            <person name="Avila-Pacheco J."/>
            <person name="Jiang X."/>
            <person name="Kearney S.M."/>
            <person name="Perrotta A.R."/>
            <person name="Berdy B."/>
            <person name="Zhao S."/>
            <person name="Lieberman T.D."/>
            <person name="Swanson P.K."/>
            <person name="Smith M."/>
            <person name="Roesemann S."/>
            <person name="Alexander J.E."/>
            <person name="Rich S.A."/>
            <person name="Livny J."/>
            <person name="Vlamakis H."/>
            <person name="Clish C."/>
            <person name="Bullock K."/>
            <person name="Deik A."/>
            <person name="Scott J."/>
            <person name="Pierce K.A."/>
            <person name="Xavier R.J."/>
            <person name="Alm E.J."/>
        </authorList>
    </citation>
    <scope>NUCLEOTIDE SEQUENCE [LARGE SCALE GENOMIC DNA]</scope>
    <source>
        <strain evidence="2 3">BIOML-A198</strain>
    </source>
</reference>
<gene>
    <name evidence="2" type="ORF">GMA92_00355</name>
</gene>
<dbReference type="InterPro" id="IPR036457">
    <property type="entry name" value="PPM-type-like_dom_sf"/>
</dbReference>
<dbReference type="RefSeq" id="WP_006784053.1">
    <property type="nucleotide sequence ID" value="NZ_CABJBH010000005.1"/>
</dbReference>
<dbReference type="CDD" id="cd00143">
    <property type="entry name" value="PP2Cc"/>
    <property type="match status" value="1"/>
</dbReference>
<dbReference type="SMART" id="SM00331">
    <property type="entry name" value="PP2C_SIG"/>
    <property type="match status" value="1"/>
</dbReference>
<dbReference type="Pfam" id="PF13672">
    <property type="entry name" value="PP2C_2"/>
    <property type="match status" value="1"/>
</dbReference>
<organism evidence="2 3">
    <name type="scientific">Turicibacter sanguinis</name>
    <dbReference type="NCBI Taxonomy" id="154288"/>
    <lineage>
        <taxon>Bacteria</taxon>
        <taxon>Bacillati</taxon>
        <taxon>Bacillota</taxon>
        <taxon>Erysipelotrichia</taxon>
        <taxon>Erysipelotrichales</taxon>
        <taxon>Turicibacteraceae</taxon>
        <taxon>Turicibacter</taxon>
    </lineage>
</organism>
<dbReference type="InterPro" id="IPR001932">
    <property type="entry name" value="PPM-type_phosphatase-like_dom"/>
</dbReference>
<dbReference type="Proteomes" id="UP000487649">
    <property type="component" value="Unassembled WGS sequence"/>
</dbReference>
<dbReference type="NCBIfam" id="NF033484">
    <property type="entry name" value="Stp1_PP2C_phos"/>
    <property type="match status" value="1"/>
</dbReference>
<evidence type="ECO:0000313" key="2">
    <source>
        <dbReference type="EMBL" id="MTK19889.1"/>
    </source>
</evidence>
<dbReference type="PANTHER" id="PTHR13832">
    <property type="entry name" value="PROTEIN PHOSPHATASE 2C"/>
    <property type="match status" value="1"/>
</dbReference>
<dbReference type="GO" id="GO:0004722">
    <property type="term" value="F:protein serine/threonine phosphatase activity"/>
    <property type="evidence" value="ECO:0007669"/>
    <property type="project" value="InterPro"/>
</dbReference>
<dbReference type="Gene3D" id="3.60.40.10">
    <property type="entry name" value="PPM-type phosphatase domain"/>
    <property type="match status" value="1"/>
</dbReference>
<evidence type="ECO:0000259" key="1">
    <source>
        <dbReference type="PROSITE" id="PS51746"/>
    </source>
</evidence>
<evidence type="ECO:0000313" key="3">
    <source>
        <dbReference type="Proteomes" id="UP000487649"/>
    </source>
</evidence>
<feature type="domain" description="PPM-type phosphatase" evidence="1">
    <location>
        <begin position="4"/>
        <end position="243"/>
    </location>
</feature>
<protein>
    <submittedName>
        <fullName evidence="2">Stp1/IreP family PP2C-type Ser/Thr phosphatase</fullName>
    </submittedName>
</protein>
<name>A0A173QZ60_9FIRM</name>
<dbReference type="PANTHER" id="PTHR13832:SF860">
    <property type="entry name" value="PROTEIN PHOSPHATASE PHPP"/>
    <property type="match status" value="1"/>
</dbReference>
<sequence length="250" mass="28138">MLDRMCYKTDVGKVRPHNEDAVTIYQNPFCTVMVVADGMGGHEAGEVASEMVIKVVEHSFNETLSFDDSEDLRKWIKLVLHQINQDILQYIEQQHISHGMGTTVIVTVITKSFIAFAHAGDSRAYVLAHQGLRQITKDHTFVRKLVEEGKLSEQEAKTHPHRNIIMNALGVNKDLKFDYLVLENYDLKAILLCTDGLTSLVEDRDIEKVLKNPLSTNEKVNTLIQMANENGGTDNISVALYECFEGSCSR</sequence>
<proteinExistence type="predicted"/>
<dbReference type="AlphaFoldDB" id="A0A173QZ60"/>
<dbReference type="SUPFAM" id="SSF81606">
    <property type="entry name" value="PP2C-like"/>
    <property type="match status" value="1"/>
</dbReference>
<dbReference type="PROSITE" id="PS51746">
    <property type="entry name" value="PPM_2"/>
    <property type="match status" value="1"/>
</dbReference>
<dbReference type="SMART" id="SM00332">
    <property type="entry name" value="PP2Cc"/>
    <property type="match status" value="1"/>
</dbReference>
<dbReference type="EMBL" id="WMQE01000001">
    <property type="protein sequence ID" value="MTK19889.1"/>
    <property type="molecule type" value="Genomic_DNA"/>
</dbReference>
<dbReference type="InterPro" id="IPR015655">
    <property type="entry name" value="PP2C"/>
</dbReference>
<dbReference type="OrthoDB" id="9801841at2"/>
<accession>A0A173QZ60</accession>